<organism evidence="1">
    <name type="scientific">Rhizophora mucronata</name>
    <name type="common">Asiatic mangrove</name>
    <dbReference type="NCBI Taxonomy" id="61149"/>
    <lineage>
        <taxon>Eukaryota</taxon>
        <taxon>Viridiplantae</taxon>
        <taxon>Streptophyta</taxon>
        <taxon>Embryophyta</taxon>
        <taxon>Tracheophyta</taxon>
        <taxon>Spermatophyta</taxon>
        <taxon>Magnoliopsida</taxon>
        <taxon>eudicotyledons</taxon>
        <taxon>Gunneridae</taxon>
        <taxon>Pentapetalae</taxon>
        <taxon>rosids</taxon>
        <taxon>fabids</taxon>
        <taxon>Malpighiales</taxon>
        <taxon>Rhizophoraceae</taxon>
        <taxon>Rhizophora</taxon>
    </lineage>
</organism>
<accession>A0A2P2QTT6</accession>
<dbReference type="AlphaFoldDB" id="A0A2P2QTT6"/>
<evidence type="ECO:0000313" key="1">
    <source>
        <dbReference type="EMBL" id="MBX70348.1"/>
    </source>
</evidence>
<sequence length="26" mass="2851">MAPAKISRLSVINKSGASYSKKRPFN</sequence>
<proteinExistence type="predicted"/>
<name>A0A2P2QTT6_RHIMU</name>
<dbReference type="EMBL" id="GGEC01089864">
    <property type="protein sequence ID" value="MBX70348.1"/>
    <property type="molecule type" value="Transcribed_RNA"/>
</dbReference>
<reference evidence="1" key="1">
    <citation type="submission" date="2018-02" db="EMBL/GenBank/DDBJ databases">
        <title>Rhizophora mucronata_Transcriptome.</title>
        <authorList>
            <person name="Meera S.P."/>
            <person name="Sreeshan A."/>
            <person name="Augustine A."/>
        </authorList>
    </citation>
    <scope>NUCLEOTIDE SEQUENCE</scope>
    <source>
        <tissue evidence="1">Leaf</tissue>
    </source>
</reference>
<protein>
    <submittedName>
        <fullName evidence="1">Uncharacterized protein</fullName>
    </submittedName>
</protein>